<keyword evidence="2" id="KW-1003">Cell membrane</keyword>
<feature type="transmembrane region" description="Helical" evidence="8">
    <location>
        <begin position="470"/>
        <end position="492"/>
    </location>
</feature>
<feature type="transmembrane region" description="Helical" evidence="8">
    <location>
        <begin position="438"/>
        <end position="458"/>
    </location>
</feature>
<feature type="transmembrane region" description="Helical" evidence="8">
    <location>
        <begin position="40"/>
        <end position="69"/>
    </location>
</feature>
<dbReference type="InterPro" id="IPR004268">
    <property type="entry name" value="MurJ"/>
</dbReference>
<organism evidence="9 10">
    <name type="scientific">Salimicrobium halophilum</name>
    <dbReference type="NCBI Taxonomy" id="86666"/>
    <lineage>
        <taxon>Bacteria</taxon>
        <taxon>Bacillati</taxon>
        <taxon>Bacillota</taxon>
        <taxon>Bacilli</taxon>
        <taxon>Bacillales</taxon>
        <taxon>Bacillaceae</taxon>
        <taxon>Salimicrobium</taxon>
    </lineage>
</organism>
<dbReference type="AlphaFoldDB" id="A0A1G8SGK2"/>
<keyword evidence="5" id="KW-0573">Peptidoglycan synthesis</keyword>
<feature type="transmembrane region" description="Helical" evidence="8">
    <location>
        <begin position="309"/>
        <end position="332"/>
    </location>
</feature>
<comment type="subcellular location">
    <subcellularLocation>
        <location evidence="1">Cell membrane</location>
        <topology evidence="1">Multi-pass membrane protein</topology>
    </subcellularLocation>
</comment>
<dbReference type="PRINTS" id="PR01806">
    <property type="entry name" value="VIRFACTRMVIN"/>
</dbReference>
<feature type="transmembrane region" description="Helical" evidence="8">
    <location>
        <begin position="89"/>
        <end position="112"/>
    </location>
</feature>
<keyword evidence="3 8" id="KW-0812">Transmembrane</keyword>
<evidence type="ECO:0000313" key="9">
    <source>
        <dbReference type="EMBL" id="SDJ27790.1"/>
    </source>
</evidence>
<dbReference type="EMBL" id="FNEV01000003">
    <property type="protein sequence ID" value="SDJ27790.1"/>
    <property type="molecule type" value="Genomic_DNA"/>
</dbReference>
<dbReference type="GO" id="GO:0005886">
    <property type="term" value="C:plasma membrane"/>
    <property type="evidence" value="ECO:0007669"/>
    <property type="project" value="UniProtKB-SubCell"/>
</dbReference>
<evidence type="ECO:0000256" key="1">
    <source>
        <dbReference type="ARBA" id="ARBA00004651"/>
    </source>
</evidence>
<dbReference type="GO" id="GO:0009252">
    <property type="term" value="P:peptidoglycan biosynthetic process"/>
    <property type="evidence" value="ECO:0007669"/>
    <property type="project" value="UniProtKB-KW"/>
</dbReference>
<dbReference type="PANTHER" id="PTHR47019">
    <property type="entry name" value="LIPID II FLIPPASE MURJ"/>
    <property type="match status" value="1"/>
</dbReference>
<evidence type="ECO:0000256" key="8">
    <source>
        <dbReference type="SAM" id="Phobius"/>
    </source>
</evidence>
<keyword evidence="7 8" id="KW-0472">Membrane</keyword>
<accession>A0A1G8SGK2</accession>
<dbReference type="STRING" id="86666.SAMN04490247_1424"/>
<reference evidence="10" key="1">
    <citation type="submission" date="2016-10" db="EMBL/GenBank/DDBJ databases">
        <authorList>
            <person name="Varghese N."/>
            <person name="Submissions S."/>
        </authorList>
    </citation>
    <scope>NUCLEOTIDE SEQUENCE [LARGE SCALE GENOMIC DNA]</scope>
    <source>
        <strain evidence="10">DSM 4771</strain>
    </source>
</reference>
<dbReference type="GO" id="GO:0015648">
    <property type="term" value="F:lipid-linked peptidoglycan transporter activity"/>
    <property type="evidence" value="ECO:0007669"/>
    <property type="project" value="TreeGrafter"/>
</dbReference>
<feature type="transmembrane region" description="Helical" evidence="8">
    <location>
        <begin position="188"/>
        <end position="206"/>
    </location>
</feature>
<evidence type="ECO:0000313" key="10">
    <source>
        <dbReference type="Proteomes" id="UP000199225"/>
    </source>
</evidence>
<proteinExistence type="predicted"/>
<dbReference type="Pfam" id="PF03023">
    <property type="entry name" value="MurJ"/>
    <property type="match status" value="1"/>
</dbReference>
<evidence type="ECO:0000256" key="7">
    <source>
        <dbReference type="ARBA" id="ARBA00023136"/>
    </source>
</evidence>
<evidence type="ECO:0000256" key="4">
    <source>
        <dbReference type="ARBA" id="ARBA00022960"/>
    </source>
</evidence>
<evidence type="ECO:0000256" key="5">
    <source>
        <dbReference type="ARBA" id="ARBA00022984"/>
    </source>
</evidence>
<feature type="transmembrane region" description="Helical" evidence="8">
    <location>
        <begin position="227"/>
        <end position="247"/>
    </location>
</feature>
<dbReference type="OrthoDB" id="9804143at2"/>
<feature type="transmembrane region" description="Helical" evidence="8">
    <location>
        <begin position="403"/>
        <end position="426"/>
    </location>
</feature>
<feature type="transmembrane region" description="Helical" evidence="8">
    <location>
        <begin position="267"/>
        <end position="289"/>
    </location>
</feature>
<keyword evidence="4" id="KW-0133">Cell shape</keyword>
<dbReference type="Proteomes" id="UP000199225">
    <property type="component" value="Unassembled WGS sequence"/>
</dbReference>
<feature type="transmembrane region" description="Helical" evidence="8">
    <location>
        <begin position="132"/>
        <end position="151"/>
    </location>
</feature>
<feature type="transmembrane region" description="Helical" evidence="8">
    <location>
        <begin position="378"/>
        <end position="397"/>
    </location>
</feature>
<gene>
    <name evidence="9" type="ORF">SAMN04490247_1424</name>
</gene>
<dbReference type="InterPro" id="IPR051050">
    <property type="entry name" value="Lipid_II_flippase_MurJ/MviN"/>
</dbReference>
<protein>
    <submittedName>
        <fullName evidence="9">Putative peptidoglycan lipid II flippase</fullName>
    </submittedName>
</protein>
<dbReference type="PANTHER" id="PTHR47019:SF1">
    <property type="entry name" value="LIPID II FLIPPASE MURJ"/>
    <property type="match status" value="1"/>
</dbReference>
<dbReference type="GO" id="GO:0008360">
    <property type="term" value="P:regulation of cell shape"/>
    <property type="evidence" value="ECO:0007669"/>
    <property type="project" value="UniProtKB-KW"/>
</dbReference>
<keyword evidence="6 8" id="KW-1133">Transmembrane helix</keyword>
<feature type="transmembrane region" description="Helical" evidence="8">
    <location>
        <begin position="352"/>
        <end position="371"/>
    </location>
</feature>
<dbReference type="GO" id="GO:0034204">
    <property type="term" value="P:lipid translocation"/>
    <property type="evidence" value="ECO:0007669"/>
    <property type="project" value="TreeGrafter"/>
</dbReference>
<feature type="transmembrane region" description="Helical" evidence="8">
    <location>
        <begin position="163"/>
        <end position="182"/>
    </location>
</feature>
<keyword evidence="10" id="KW-1185">Reference proteome</keyword>
<evidence type="ECO:0000256" key="2">
    <source>
        <dbReference type="ARBA" id="ARBA00022475"/>
    </source>
</evidence>
<evidence type="ECO:0000256" key="6">
    <source>
        <dbReference type="ARBA" id="ARBA00022989"/>
    </source>
</evidence>
<dbReference type="RefSeq" id="WP_093193174.1">
    <property type="nucleotide sequence ID" value="NZ_FNEV01000003.1"/>
</dbReference>
<evidence type="ECO:0000256" key="3">
    <source>
        <dbReference type="ARBA" id="ARBA00022692"/>
    </source>
</evidence>
<sequence length="507" mass="56272">MGRLKQAAIWITLLSLLLKVMGFFRESAIAWEFGASELTNGFFLAFAFVTLTVTMVANGFNTVFLPEYLRHRREMEGREGEAERDASGVLSYTVLLFLLMSIILYVIAPWFVPFIYPGMGMLEREVAVEITRVFFLFMSVIALSGMLESYLQSLRIFVPTQVAKISGTLFSVVFIFLFGDMWGIHSVAYGFVFGTMIGAGVQFYYLMKGGFRFRPTLKMDFGFLKGFLLMLAPALLHSSVGHVNVFVDKAFAAGIPGAAVTYLNNASLLMSIPSTMFATTFVAIVFTLLSERADDTKAFQDTLFTGYQLGVIVLLPIAVGIFLIGEQAIAFIYERGQFTAMDTEAVFDALKFYVPIIVTQGLLTISVRAMYASGRGKQILMVSSTTILLNLLFNYLLVGPLGYPGLALSSALVSLYYFTMITLVLYRDHAKSELVRFTVMLLRAIPPVVIMGVVVWAVEVYTPVTQLYSLWQLAILGSIGALVYVGSVYVLYRSGFQAVVRMVKKRA</sequence>
<name>A0A1G8SGK2_9BACI</name>